<feature type="compositionally biased region" description="Low complexity" evidence="1">
    <location>
        <begin position="35"/>
        <end position="44"/>
    </location>
</feature>
<sequence>MVKPQDDAPRPPKKPSPVKVKAKPATTTKAKKTPSSKPTKPKPVQAKSNGVAAAKPKPAVVEPKRNLWEEAWMSVDVGDANRKRLTQKWQDRNVNRIGKLPKEYVEGVMNLTKSKLRIHQERWPSKTKGNAYDRASSILKSVMTVQALGDVVVKFDPTGYASIAWAVVSFGLTLIQNSQERMQRIWEASEYLAGLLARYSRIEAPYHRVQVSNAAELGDAIVNVYICVLQYSAKTELSRVSNRLLRNR</sequence>
<dbReference type="EMBL" id="KV878236">
    <property type="protein sequence ID" value="OJZ92400.1"/>
    <property type="molecule type" value="Genomic_DNA"/>
</dbReference>
<feature type="compositionally biased region" description="Low complexity" evidence="1">
    <location>
        <begin position="17"/>
        <end position="28"/>
    </location>
</feature>
<feature type="region of interest" description="Disordered" evidence="1">
    <location>
        <begin position="1"/>
        <end position="59"/>
    </location>
</feature>
<protein>
    <recommendedName>
        <fullName evidence="4">NWD NACHT-NTPase N-terminal domain-containing protein</fullName>
    </recommendedName>
</protein>
<organism evidence="2 3">
    <name type="scientific">Aspergillus luchuensis (strain CBS 106.47)</name>
    <dbReference type="NCBI Taxonomy" id="1137211"/>
    <lineage>
        <taxon>Eukaryota</taxon>
        <taxon>Fungi</taxon>
        <taxon>Dikarya</taxon>
        <taxon>Ascomycota</taxon>
        <taxon>Pezizomycotina</taxon>
        <taxon>Eurotiomycetes</taxon>
        <taxon>Eurotiomycetidae</taxon>
        <taxon>Eurotiales</taxon>
        <taxon>Aspergillaceae</taxon>
        <taxon>Aspergillus</taxon>
        <taxon>Aspergillus subgen. Circumdati</taxon>
    </lineage>
</organism>
<dbReference type="VEuPathDB" id="FungiDB:ASPFODRAFT_259540"/>
<evidence type="ECO:0000256" key="1">
    <source>
        <dbReference type="SAM" id="MobiDB-lite"/>
    </source>
</evidence>
<gene>
    <name evidence="2" type="ORF">ASPFODRAFT_259540</name>
</gene>
<feature type="compositionally biased region" description="Basic and acidic residues" evidence="1">
    <location>
        <begin position="1"/>
        <end position="10"/>
    </location>
</feature>
<proteinExistence type="predicted"/>
<reference evidence="3" key="1">
    <citation type="journal article" date="2017" name="Genome Biol.">
        <title>Comparative genomics reveals high biological diversity and specific adaptations in the industrially and medically important fungal genus Aspergillus.</title>
        <authorList>
            <person name="de Vries R.P."/>
            <person name="Riley R."/>
            <person name="Wiebenga A."/>
            <person name="Aguilar-Osorio G."/>
            <person name="Amillis S."/>
            <person name="Uchima C.A."/>
            <person name="Anderluh G."/>
            <person name="Asadollahi M."/>
            <person name="Askin M."/>
            <person name="Barry K."/>
            <person name="Battaglia E."/>
            <person name="Bayram O."/>
            <person name="Benocci T."/>
            <person name="Braus-Stromeyer S.A."/>
            <person name="Caldana C."/>
            <person name="Canovas D."/>
            <person name="Cerqueira G.C."/>
            <person name="Chen F."/>
            <person name="Chen W."/>
            <person name="Choi C."/>
            <person name="Clum A."/>
            <person name="Dos Santos R.A."/>
            <person name="Damasio A.R."/>
            <person name="Diallinas G."/>
            <person name="Emri T."/>
            <person name="Fekete E."/>
            <person name="Flipphi M."/>
            <person name="Freyberg S."/>
            <person name="Gallo A."/>
            <person name="Gournas C."/>
            <person name="Habgood R."/>
            <person name="Hainaut M."/>
            <person name="Harispe M.L."/>
            <person name="Henrissat B."/>
            <person name="Hilden K.S."/>
            <person name="Hope R."/>
            <person name="Hossain A."/>
            <person name="Karabika E."/>
            <person name="Karaffa L."/>
            <person name="Karanyi Z."/>
            <person name="Krasevec N."/>
            <person name="Kuo A."/>
            <person name="Kusch H."/>
            <person name="LaButti K."/>
            <person name="Lagendijk E.L."/>
            <person name="Lapidus A."/>
            <person name="Levasseur A."/>
            <person name="Lindquist E."/>
            <person name="Lipzen A."/>
            <person name="Logrieco A.F."/>
            <person name="MacCabe A."/>
            <person name="Maekelae M.R."/>
            <person name="Malavazi I."/>
            <person name="Melin P."/>
            <person name="Meyer V."/>
            <person name="Mielnichuk N."/>
            <person name="Miskei M."/>
            <person name="Molnar A.P."/>
            <person name="Mule G."/>
            <person name="Ngan C.Y."/>
            <person name="Orejas M."/>
            <person name="Orosz E."/>
            <person name="Ouedraogo J.P."/>
            <person name="Overkamp K.M."/>
            <person name="Park H.-S."/>
            <person name="Perrone G."/>
            <person name="Piumi F."/>
            <person name="Punt P.J."/>
            <person name="Ram A.F."/>
            <person name="Ramon A."/>
            <person name="Rauscher S."/>
            <person name="Record E."/>
            <person name="Riano-Pachon D.M."/>
            <person name="Robert V."/>
            <person name="Roehrig J."/>
            <person name="Ruller R."/>
            <person name="Salamov A."/>
            <person name="Salih N.S."/>
            <person name="Samson R.A."/>
            <person name="Sandor E."/>
            <person name="Sanguinetti M."/>
            <person name="Schuetze T."/>
            <person name="Sepcic K."/>
            <person name="Shelest E."/>
            <person name="Sherlock G."/>
            <person name="Sophianopoulou V."/>
            <person name="Squina F.M."/>
            <person name="Sun H."/>
            <person name="Susca A."/>
            <person name="Todd R.B."/>
            <person name="Tsang A."/>
            <person name="Unkles S.E."/>
            <person name="van de Wiele N."/>
            <person name="van Rossen-Uffink D."/>
            <person name="Oliveira J.V."/>
            <person name="Vesth T.C."/>
            <person name="Visser J."/>
            <person name="Yu J.-H."/>
            <person name="Zhou M."/>
            <person name="Andersen M.R."/>
            <person name="Archer D.B."/>
            <person name="Baker S.E."/>
            <person name="Benoit I."/>
            <person name="Brakhage A.A."/>
            <person name="Braus G.H."/>
            <person name="Fischer R."/>
            <person name="Frisvad J.C."/>
            <person name="Goldman G.H."/>
            <person name="Houbraken J."/>
            <person name="Oakley B."/>
            <person name="Pocsi I."/>
            <person name="Scazzocchio C."/>
            <person name="Seiboth B."/>
            <person name="vanKuyk P.A."/>
            <person name="Wortman J."/>
            <person name="Dyer P.S."/>
            <person name="Grigoriev I.V."/>
        </authorList>
    </citation>
    <scope>NUCLEOTIDE SEQUENCE [LARGE SCALE GENOMIC DNA]</scope>
    <source>
        <strain evidence="3">CBS 106.47</strain>
    </source>
</reference>
<name>A0A1M3U038_ASPLC</name>
<evidence type="ECO:0000313" key="2">
    <source>
        <dbReference type="EMBL" id="OJZ92400.1"/>
    </source>
</evidence>
<evidence type="ECO:0000313" key="3">
    <source>
        <dbReference type="Proteomes" id="UP000184063"/>
    </source>
</evidence>
<dbReference type="Proteomes" id="UP000184063">
    <property type="component" value="Unassembled WGS sequence"/>
</dbReference>
<accession>A0A1M3U038</accession>
<evidence type="ECO:0008006" key="4">
    <source>
        <dbReference type="Google" id="ProtNLM"/>
    </source>
</evidence>
<dbReference type="AlphaFoldDB" id="A0A1M3U038"/>